<accession>A0A0J6XG66</accession>
<dbReference type="RefSeq" id="WP_048479280.1">
    <property type="nucleotide sequence ID" value="NZ_JBIRUD010000029.1"/>
</dbReference>
<dbReference type="EMBL" id="LFML01000119">
    <property type="protein sequence ID" value="KMO94975.1"/>
    <property type="molecule type" value="Genomic_DNA"/>
</dbReference>
<feature type="compositionally biased region" description="Basic residues" evidence="1">
    <location>
        <begin position="35"/>
        <end position="45"/>
    </location>
</feature>
<feature type="compositionally biased region" description="Basic and acidic residues" evidence="1">
    <location>
        <begin position="54"/>
        <end position="63"/>
    </location>
</feature>
<sequence length="63" mass="6876">MNLVAVLILVVALVLVGLLIAAPSADVRQNPFPGRRARGGHRRSAAPRLTRVPGQRDVRYHAR</sequence>
<dbReference type="AlphaFoldDB" id="A0A0J6XG66"/>
<comment type="caution">
    <text evidence="2">The sequence shown here is derived from an EMBL/GenBank/DDBJ whole genome shotgun (WGS) entry which is preliminary data.</text>
</comment>
<gene>
    <name evidence="2" type="ORF">ACS04_26435</name>
</gene>
<evidence type="ECO:0000313" key="3">
    <source>
        <dbReference type="Proteomes" id="UP000035932"/>
    </source>
</evidence>
<evidence type="ECO:0000256" key="1">
    <source>
        <dbReference type="SAM" id="MobiDB-lite"/>
    </source>
</evidence>
<organism evidence="2 3">
    <name type="scientific">Streptomyces roseus</name>
    <dbReference type="NCBI Taxonomy" id="66430"/>
    <lineage>
        <taxon>Bacteria</taxon>
        <taxon>Bacillati</taxon>
        <taxon>Actinomycetota</taxon>
        <taxon>Actinomycetes</taxon>
        <taxon>Kitasatosporales</taxon>
        <taxon>Streptomycetaceae</taxon>
        <taxon>Streptomyces</taxon>
    </lineage>
</organism>
<dbReference type="Proteomes" id="UP000035932">
    <property type="component" value="Unassembled WGS sequence"/>
</dbReference>
<proteinExistence type="predicted"/>
<feature type="region of interest" description="Disordered" evidence="1">
    <location>
        <begin position="29"/>
        <end position="63"/>
    </location>
</feature>
<name>A0A0J6XG66_9ACTN</name>
<protein>
    <submittedName>
        <fullName evidence="2">Uncharacterized protein</fullName>
    </submittedName>
</protein>
<keyword evidence="3" id="KW-1185">Reference proteome</keyword>
<reference evidence="2 3" key="1">
    <citation type="submission" date="2015-06" db="EMBL/GenBank/DDBJ databases">
        <title>Recapitulation of the evolution of biosynthetic gene clusters reveals hidden chemical diversity on bacterial genomes.</title>
        <authorList>
            <person name="Cruz-Morales P."/>
            <person name="Martinez-Guerrero C."/>
            <person name="Morales-Escalante M.A."/>
            <person name="Yanez-Guerra L.A."/>
            <person name="Kopp J.F."/>
            <person name="Feldmann J."/>
            <person name="Ramos-Aboites H.E."/>
            <person name="Barona-Gomez F."/>
        </authorList>
    </citation>
    <scope>NUCLEOTIDE SEQUENCE [LARGE SCALE GENOMIC DNA]</scope>
    <source>
        <strain evidence="2 3">ATCC 31245</strain>
    </source>
</reference>
<dbReference type="PATRIC" id="fig|66430.4.peg.833"/>
<evidence type="ECO:0000313" key="2">
    <source>
        <dbReference type="EMBL" id="KMO94975.1"/>
    </source>
</evidence>